<feature type="compositionally biased region" description="Pro residues" evidence="1">
    <location>
        <begin position="1"/>
        <end position="12"/>
    </location>
</feature>
<dbReference type="PROSITE" id="PS51082">
    <property type="entry name" value="WH2"/>
    <property type="match status" value="1"/>
</dbReference>
<dbReference type="EMBL" id="JADGKB010000104">
    <property type="protein sequence ID" value="KAJ3253630.1"/>
    <property type="molecule type" value="Genomic_DNA"/>
</dbReference>
<feature type="compositionally biased region" description="Pro residues" evidence="1">
    <location>
        <begin position="137"/>
        <end position="178"/>
    </location>
</feature>
<feature type="domain" description="WH2" evidence="2">
    <location>
        <begin position="22"/>
        <end position="39"/>
    </location>
</feature>
<dbReference type="GO" id="GO:0003779">
    <property type="term" value="F:actin binding"/>
    <property type="evidence" value="ECO:0007669"/>
    <property type="project" value="InterPro"/>
</dbReference>
<feature type="compositionally biased region" description="Pro residues" evidence="1">
    <location>
        <begin position="196"/>
        <end position="218"/>
    </location>
</feature>
<protein>
    <recommendedName>
        <fullName evidence="2">WH2 domain-containing protein</fullName>
    </recommendedName>
</protein>
<dbReference type="InterPro" id="IPR003124">
    <property type="entry name" value="WH2_dom"/>
</dbReference>
<evidence type="ECO:0000313" key="4">
    <source>
        <dbReference type="Proteomes" id="UP001210925"/>
    </source>
</evidence>
<gene>
    <name evidence="3" type="ORF">HK103_000418</name>
</gene>
<accession>A0AAD5Y3N8</accession>
<keyword evidence="4" id="KW-1185">Reference proteome</keyword>
<evidence type="ECO:0000313" key="3">
    <source>
        <dbReference type="EMBL" id="KAJ3253630.1"/>
    </source>
</evidence>
<organism evidence="3 4">
    <name type="scientific">Boothiomyces macroporosus</name>
    <dbReference type="NCBI Taxonomy" id="261099"/>
    <lineage>
        <taxon>Eukaryota</taxon>
        <taxon>Fungi</taxon>
        <taxon>Fungi incertae sedis</taxon>
        <taxon>Chytridiomycota</taxon>
        <taxon>Chytridiomycota incertae sedis</taxon>
        <taxon>Chytridiomycetes</taxon>
        <taxon>Rhizophydiales</taxon>
        <taxon>Terramycetaceae</taxon>
        <taxon>Boothiomyces</taxon>
    </lineage>
</organism>
<evidence type="ECO:0000259" key="2">
    <source>
        <dbReference type="PROSITE" id="PS51082"/>
    </source>
</evidence>
<dbReference type="AlphaFoldDB" id="A0AAD5Y3N8"/>
<feature type="region of interest" description="Disordered" evidence="1">
    <location>
        <begin position="1"/>
        <end position="316"/>
    </location>
</feature>
<evidence type="ECO:0000256" key="1">
    <source>
        <dbReference type="SAM" id="MobiDB-lite"/>
    </source>
</evidence>
<feature type="compositionally biased region" description="Low complexity" evidence="1">
    <location>
        <begin position="13"/>
        <end position="25"/>
    </location>
</feature>
<feature type="compositionally biased region" description="Polar residues" evidence="1">
    <location>
        <begin position="232"/>
        <end position="262"/>
    </location>
</feature>
<proteinExistence type="predicted"/>
<comment type="caution">
    <text evidence="3">The sequence shown here is derived from an EMBL/GenBank/DDBJ whole genome shotgun (WGS) entry which is preliminary data.</text>
</comment>
<dbReference type="Proteomes" id="UP001210925">
    <property type="component" value="Unassembled WGS sequence"/>
</dbReference>
<reference evidence="3" key="1">
    <citation type="submission" date="2020-05" db="EMBL/GenBank/DDBJ databases">
        <title>Phylogenomic resolution of chytrid fungi.</title>
        <authorList>
            <person name="Stajich J.E."/>
            <person name="Amses K."/>
            <person name="Simmons R."/>
            <person name="Seto K."/>
            <person name="Myers J."/>
            <person name="Bonds A."/>
            <person name="Quandt C.A."/>
            <person name="Barry K."/>
            <person name="Liu P."/>
            <person name="Grigoriev I."/>
            <person name="Longcore J.E."/>
            <person name="James T.Y."/>
        </authorList>
    </citation>
    <scope>NUCLEOTIDE SEQUENCE</scope>
    <source>
        <strain evidence="3">PLAUS21</strain>
    </source>
</reference>
<dbReference type="Pfam" id="PF02205">
    <property type="entry name" value="WH2"/>
    <property type="match status" value="1"/>
</dbReference>
<name>A0AAD5Y3N8_9FUNG</name>
<sequence>MPPPPPAPPPAPMVSSAPPAAQPSALLKSIQKGAKLKKVETNDRSAPVVDAGKGNSIRPTPSPMSLPGRTSQGSRNDAPAAPQLGGLFAGGMPKLKSTGNSISHDISHKDAPPPVARNRAPSFNQPANPVPSFNARPNPPVPASRPNPTPPTPAFKPTPSPPQPGVPPAVVPRDPPPVAARDPPAVASRNFHPVPSRDPPPVAARDPPPVAARDPPPVGTRSTLQPPAKPSLPSSPNHSPRSSIQDISKPNFSVTSNSSKTITEGRWTFQTDIPLPRQFPSGDPPVTSGIQGKARPPPPPPSRNSVRKAPPVPAPR</sequence>